<organism evidence="1 2">
    <name type="scientific">Pseudoponticoccus marisrubri</name>
    <dbReference type="NCBI Taxonomy" id="1685382"/>
    <lineage>
        <taxon>Bacteria</taxon>
        <taxon>Pseudomonadati</taxon>
        <taxon>Pseudomonadota</taxon>
        <taxon>Alphaproteobacteria</taxon>
        <taxon>Rhodobacterales</taxon>
        <taxon>Roseobacteraceae</taxon>
        <taxon>Pseudoponticoccus</taxon>
    </lineage>
</organism>
<evidence type="ECO:0000313" key="2">
    <source>
        <dbReference type="Proteomes" id="UP000054396"/>
    </source>
</evidence>
<dbReference type="EMBL" id="LPXO01000006">
    <property type="protein sequence ID" value="KUF10498.1"/>
    <property type="molecule type" value="Genomic_DNA"/>
</dbReference>
<dbReference type="Proteomes" id="UP000054396">
    <property type="component" value="Unassembled WGS sequence"/>
</dbReference>
<keyword evidence="2" id="KW-1185">Reference proteome</keyword>
<protein>
    <recommendedName>
        <fullName evidence="3">DUF1127 domain-containing protein</fullName>
    </recommendedName>
</protein>
<evidence type="ECO:0008006" key="3">
    <source>
        <dbReference type="Google" id="ProtNLM"/>
    </source>
</evidence>
<dbReference type="OrthoDB" id="7867799at2"/>
<comment type="caution">
    <text evidence="1">The sequence shown here is derived from an EMBL/GenBank/DDBJ whole genome shotgun (WGS) entry which is preliminary data.</text>
</comment>
<gene>
    <name evidence="1" type="ORF">AVJ23_11485</name>
</gene>
<evidence type="ECO:0000313" key="1">
    <source>
        <dbReference type="EMBL" id="KUF10498.1"/>
    </source>
</evidence>
<reference evidence="1 2" key="1">
    <citation type="submission" date="2015-12" db="EMBL/GenBank/DDBJ databases">
        <authorList>
            <person name="Shamseldin A."/>
            <person name="Moawad H."/>
            <person name="Abd El-Rahim W.M."/>
            <person name="Sadowsky M.J."/>
        </authorList>
    </citation>
    <scope>NUCLEOTIDE SEQUENCE [LARGE SCALE GENOMIC DNA]</scope>
    <source>
        <strain evidence="1 2">SJ5A-1</strain>
    </source>
</reference>
<proteinExistence type="predicted"/>
<accession>A0A0W7WIR2</accession>
<sequence>MALADTHHEPRGNLLASFFDRILNGMAWLAEHDSRLRRAERLNAMSDEQLAKLGLKRQDIVRHVFGGAYFV</sequence>
<name>A0A0W7WIR2_9RHOB</name>
<dbReference type="AlphaFoldDB" id="A0A0W7WIR2"/>
<dbReference type="RefSeq" id="WP_058862337.1">
    <property type="nucleotide sequence ID" value="NZ_LPXO01000006.1"/>
</dbReference>